<evidence type="ECO:0000256" key="7">
    <source>
        <dbReference type="ARBA" id="ARBA00023157"/>
    </source>
</evidence>
<evidence type="ECO:0000313" key="15">
    <source>
        <dbReference type="Proteomes" id="UP001346149"/>
    </source>
</evidence>
<evidence type="ECO:0000256" key="2">
    <source>
        <dbReference type="ARBA" id="ARBA00006027"/>
    </source>
</evidence>
<dbReference type="Gene3D" id="2.160.20.10">
    <property type="entry name" value="Single-stranded right-handed beta-helix, Pectin lyase-like"/>
    <property type="match status" value="1"/>
</dbReference>
<dbReference type="NCBIfam" id="TIGR01614">
    <property type="entry name" value="PME_inhib"/>
    <property type="match status" value="1"/>
</dbReference>
<gene>
    <name evidence="14" type="ORF">SAY86_003605</name>
</gene>
<dbReference type="Gene3D" id="1.20.140.40">
    <property type="entry name" value="Invertase/pectin methylesterase inhibitor family protein"/>
    <property type="match status" value="1"/>
</dbReference>
<organism evidence="14 15">
    <name type="scientific">Trapa natans</name>
    <name type="common">Water chestnut</name>
    <dbReference type="NCBI Taxonomy" id="22666"/>
    <lineage>
        <taxon>Eukaryota</taxon>
        <taxon>Viridiplantae</taxon>
        <taxon>Streptophyta</taxon>
        <taxon>Embryophyta</taxon>
        <taxon>Tracheophyta</taxon>
        <taxon>Spermatophyta</taxon>
        <taxon>Magnoliopsida</taxon>
        <taxon>eudicotyledons</taxon>
        <taxon>Gunneridae</taxon>
        <taxon>Pentapetalae</taxon>
        <taxon>rosids</taxon>
        <taxon>malvids</taxon>
        <taxon>Myrtales</taxon>
        <taxon>Lythraceae</taxon>
        <taxon>Trapa</taxon>
    </lineage>
</organism>
<dbReference type="InterPro" id="IPR033131">
    <property type="entry name" value="Pectinesterase_Asp_AS"/>
</dbReference>
<comment type="pathway">
    <text evidence="1 12">Glycan metabolism; pectin degradation; 2-dehydro-3-deoxy-D-gluconate from pectin: step 1/5.</text>
</comment>
<comment type="similarity">
    <text evidence="2">In the N-terminal section; belongs to the PMEI family.</text>
</comment>
<comment type="caution">
    <text evidence="14">The sequence shown here is derived from an EMBL/GenBank/DDBJ whole genome shotgun (WGS) entry which is preliminary data.</text>
</comment>
<feature type="domain" description="Pectinesterase inhibitor" evidence="13">
    <location>
        <begin position="51"/>
        <end position="203"/>
    </location>
</feature>
<dbReference type="GO" id="GO:0004857">
    <property type="term" value="F:enzyme inhibitor activity"/>
    <property type="evidence" value="ECO:0007669"/>
    <property type="project" value="InterPro"/>
</dbReference>
<evidence type="ECO:0000256" key="12">
    <source>
        <dbReference type="RuleBase" id="RU000589"/>
    </source>
</evidence>
<keyword evidence="7" id="KW-1015">Disulfide bond</keyword>
<comment type="catalytic activity">
    <reaction evidence="9 12">
        <text>[(1-&gt;4)-alpha-D-galacturonosyl methyl ester](n) + n H2O = [(1-&gt;4)-alpha-D-galacturonosyl](n) + n methanol + n H(+)</text>
        <dbReference type="Rhea" id="RHEA:22380"/>
        <dbReference type="Rhea" id="RHEA-COMP:14570"/>
        <dbReference type="Rhea" id="RHEA-COMP:14573"/>
        <dbReference type="ChEBI" id="CHEBI:15377"/>
        <dbReference type="ChEBI" id="CHEBI:15378"/>
        <dbReference type="ChEBI" id="CHEBI:17790"/>
        <dbReference type="ChEBI" id="CHEBI:140522"/>
        <dbReference type="ChEBI" id="CHEBI:140523"/>
        <dbReference type="EC" id="3.1.1.11"/>
    </reaction>
</comment>
<dbReference type="InterPro" id="IPR012334">
    <property type="entry name" value="Pectin_lyas_fold"/>
</dbReference>
<keyword evidence="5 12" id="KW-0378">Hydrolase</keyword>
<evidence type="ECO:0000256" key="3">
    <source>
        <dbReference type="ARBA" id="ARBA00007786"/>
    </source>
</evidence>
<dbReference type="GO" id="GO:0045490">
    <property type="term" value="P:pectin catabolic process"/>
    <property type="evidence" value="ECO:0007669"/>
    <property type="project" value="UniProtKB-UniRule"/>
</dbReference>
<evidence type="ECO:0000256" key="1">
    <source>
        <dbReference type="ARBA" id="ARBA00005184"/>
    </source>
</evidence>
<dbReference type="PANTHER" id="PTHR31707">
    <property type="entry name" value="PECTINESTERASE"/>
    <property type="match status" value="1"/>
</dbReference>
<dbReference type="AlphaFoldDB" id="A0AAN7M6F6"/>
<dbReference type="FunFam" id="2.160.20.10:FF:000001">
    <property type="entry name" value="Pectinesterase"/>
    <property type="match status" value="1"/>
</dbReference>
<evidence type="ECO:0000313" key="14">
    <source>
        <dbReference type="EMBL" id="KAK4803788.1"/>
    </source>
</evidence>
<dbReference type="Pfam" id="PF04043">
    <property type="entry name" value="PMEI"/>
    <property type="match status" value="1"/>
</dbReference>
<dbReference type="Proteomes" id="UP001346149">
    <property type="component" value="Unassembled WGS sequence"/>
</dbReference>
<dbReference type="SUPFAM" id="SSF101148">
    <property type="entry name" value="Plant invertase/pectin methylesterase inhibitor"/>
    <property type="match status" value="1"/>
</dbReference>
<sequence>MSHDSDSSKKKSTATIAVSTLVLVVIGCAATVGVTKYNQTSTSGDDNHVTTSNKAVQAMCQPTDYKDACVESLQGASSDVNDPKELVKVGFNFTKKKLAEVLEQSATYKEAEQDPMAKQALSICMDMMDLAVDHLEQSFERIGVLDVTKVDDVLADLETWLSSVITYQGTCIDEFENVTSTAVPKIKEALDKTLRFSSNILVMVQQLNTIFKKLDIPEFNHRRLLEEEVLGHGEYPTWMNPEMRKLLANDAKADLVIAQDGSGNFKTFSEAVKALPIKSMTPFVVKIKAGIYKEKVMIPKNVWNITWIGAGAGAMQTRITNSLNFIDGVKTYYTSTFTVQGAGHIFKNMGFENSAGAAKHQAVAIVIDGDRTAFFNCRFDGYQDTLYSHANRQFYRDCTITGTVDFIFGDSRSLYQNCLILVRKPLVNQQNIVAASGRFNTHSVTGLIFQNCTITGDQSYLPVKAQFKSYLGRPWKEYSKAIYMQSFIDDVIHPDGWLPWFGTWALDTCYYAEFNNRGPGSDTSHRVTWRGIRHISQAQAAEHTGKRFFEKDDWITNAGIPYNGGMMAL</sequence>
<keyword evidence="6 12" id="KW-0063">Aspartyl esterase</keyword>
<accession>A0AAN7M6F6</accession>
<dbReference type="FunFam" id="1.20.140.40:FF:000001">
    <property type="entry name" value="Pectinesterase"/>
    <property type="match status" value="1"/>
</dbReference>
<comment type="function">
    <text evidence="10">Acts in the modification of cell walls via demethylesterification of cell wall pectin.</text>
</comment>
<dbReference type="InterPro" id="IPR006501">
    <property type="entry name" value="Pectinesterase_inhib_dom"/>
</dbReference>
<dbReference type="InterPro" id="IPR000070">
    <property type="entry name" value="Pectinesterase_cat"/>
</dbReference>
<dbReference type="PROSITE" id="PS00503">
    <property type="entry name" value="PECTINESTERASE_2"/>
    <property type="match status" value="1"/>
</dbReference>
<protein>
    <recommendedName>
        <fullName evidence="4 12">Pectinesterase</fullName>
        <ecNumber evidence="4 12">3.1.1.11</ecNumber>
    </recommendedName>
</protein>
<dbReference type="GO" id="GO:0030599">
    <property type="term" value="F:pectinesterase activity"/>
    <property type="evidence" value="ECO:0007669"/>
    <property type="project" value="UniProtKB-UniRule"/>
</dbReference>
<evidence type="ECO:0000256" key="11">
    <source>
        <dbReference type="PROSITE-ProRule" id="PRU10040"/>
    </source>
</evidence>
<dbReference type="GO" id="GO:0042545">
    <property type="term" value="P:cell wall modification"/>
    <property type="evidence" value="ECO:0007669"/>
    <property type="project" value="UniProtKB-UniRule"/>
</dbReference>
<dbReference type="EC" id="3.1.1.11" evidence="4 12"/>
<evidence type="ECO:0000256" key="10">
    <source>
        <dbReference type="ARBA" id="ARBA00057335"/>
    </source>
</evidence>
<feature type="active site" evidence="11">
    <location>
        <position position="405"/>
    </location>
</feature>
<keyword evidence="15" id="KW-1185">Reference proteome</keyword>
<evidence type="ECO:0000256" key="4">
    <source>
        <dbReference type="ARBA" id="ARBA00013229"/>
    </source>
</evidence>
<dbReference type="SUPFAM" id="SSF51126">
    <property type="entry name" value="Pectin lyase-like"/>
    <property type="match status" value="1"/>
</dbReference>
<proteinExistence type="inferred from homology"/>
<comment type="similarity">
    <text evidence="3">In the C-terminal section; belongs to the pectinesterase family.</text>
</comment>
<evidence type="ECO:0000256" key="9">
    <source>
        <dbReference type="ARBA" id="ARBA00047928"/>
    </source>
</evidence>
<dbReference type="CDD" id="cd15798">
    <property type="entry name" value="PMEI-like_3"/>
    <property type="match status" value="1"/>
</dbReference>
<keyword evidence="8" id="KW-0325">Glycoprotein</keyword>
<evidence type="ECO:0000256" key="5">
    <source>
        <dbReference type="ARBA" id="ARBA00022801"/>
    </source>
</evidence>
<dbReference type="EMBL" id="JAXQNO010000001">
    <property type="protein sequence ID" value="KAK4803788.1"/>
    <property type="molecule type" value="Genomic_DNA"/>
</dbReference>
<reference evidence="14 15" key="1">
    <citation type="journal article" date="2023" name="Hortic Res">
        <title>Pangenome of water caltrop reveals structural variations and asymmetric subgenome divergence after allopolyploidization.</title>
        <authorList>
            <person name="Zhang X."/>
            <person name="Chen Y."/>
            <person name="Wang L."/>
            <person name="Yuan Y."/>
            <person name="Fang M."/>
            <person name="Shi L."/>
            <person name="Lu R."/>
            <person name="Comes H.P."/>
            <person name="Ma Y."/>
            <person name="Chen Y."/>
            <person name="Huang G."/>
            <person name="Zhou Y."/>
            <person name="Zheng Z."/>
            <person name="Qiu Y."/>
        </authorList>
    </citation>
    <scope>NUCLEOTIDE SEQUENCE [LARGE SCALE GENOMIC DNA]</scope>
    <source>
        <strain evidence="14">F231</strain>
    </source>
</reference>
<name>A0AAN7M6F6_TRANT</name>
<dbReference type="SMART" id="SM00856">
    <property type="entry name" value="PMEI"/>
    <property type="match status" value="1"/>
</dbReference>
<evidence type="ECO:0000256" key="8">
    <source>
        <dbReference type="ARBA" id="ARBA00023180"/>
    </source>
</evidence>
<evidence type="ECO:0000259" key="13">
    <source>
        <dbReference type="SMART" id="SM00856"/>
    </source>
</evidence>
<evidence type="ECO:0000256" key="6">
    <source>
        <dbReference type="ARBA" id="ARBA00023085"/>
    </source>
</evidence>
<dbReference type="Pfam" id="PF01095">
    <property type="entry name" value="Pectinesterase"/>
    <property type="match status" value="1"/>
</dbReference>
<dbReference type="InterPro" id="IPR011050">
    <property type="entry name" value="Pectin_lyase_fold/virulence"/>
</dbReference>
<dbReference type="InterPro" id="IPR035513">
    <property type="entry name" value="Invertase/methylesterase_inhib"/>
</dbReference>